<evidence type="ECO:0008006" key="2">
    <source>
        <dbReference type="Google" id="ProtNLM"/>
    </source>
</evidence>
<reference evidence="1" key="1">
    <citation type="submission" date="2020-03" db="EMBL/GenBank/DDBJ databases">
        <title>The deep terrestrial virosphere.</title>
        <authorList>
            <person name="Holmfeldt K."/>
            <person name="Nilsson E."/>
            <person name="Simone D."/>
            <person name="Lopez-Fernandez M."/>
            <person name="Wu X."/>
            <person name="de Brujin I."/>
            <person name="Lundin D."/>
            <person name="Andersson A."/>
            <person name="Bertilsson S."/>
            <person name="Dopson M."/>
        </authorList>
    </citation>
    <scope>NUCLEOTIDE SEQUENCE</scope>
    <source>
        <strain evidence="1">MM415B01925</strain>
    </source>
</reference>
<sequence>MKEFESKPIKLGKGLRRFESSRDSGQLEDCMNLMPTESGLELHEIITSMNADGVSWGGKGKLTRPMENDTVILNVTSLVFLDIIDGVSVYLDGTLKGTTDSEGNISMAEVTVGVHDITLTKTGYTGSVSDVVYNDYIIVEPKKEVIINVDDFFTDGDLRNTKVYVNGKLEGVTNSSGNATCWLRSGVHKLRLVNPNYMAGDEDGIVNDYITVT</sequence>
<name>A0A6M3IFE4_9ZZZZ</name>
<protein>
    <recommendedName>
        <fullName evidence="2">PEGA domain-containing protein</fullName>
    </recommendedName>
</protein>
<proteinExistence type="predicted"/>
<organism evidence="1">
    <name type="scientific">viral metagenome</name>
    <dbReference type="NCBI Taxonomy" id="1070528"/>
    <lineage>
        <taxon>unclassified sequences</taxon>
        <taxon>metagenomes</taxon>
        <taxon>organismal metagenomes</taxon>
    </lineage>
</organism>
<accession>A0A6M3IFE4</accession>
<gene>
    <name evidence="1" type="ORF">MM415B01925_0012</name>
</gene>
<dbReference type="EMBL" id="MT141201">
    <property type="protein sequence ID" value="QJA56135.1"/>
    <property type="molecule type" value="Genomic_DNA"/>
</dbReference>
<evidence type="ECO:0000313" key="1">
    <source>
        <dbReference type="EMBL" id="QJA56135.1"/>
    </source>
</evidence>
<dbReference type="AlphaFoldDB" id="A0A6M3IFE4"/>